<proteinExistence type="predicted"/>
<evidence type="ECO:0000313" key="1">
    <source>
        <dbReference type="EMBL" id="ETO34070.1"/>
    </source>
</evidence>
<dbReference type="EMBL" id="ASPP01002897">
    <property type="protein sequence ID" value="ETO34070.1"/>
    <property type="molecule type" value="Genomic_DNA"/>
</dbReference>
<gene>
    <name evidence="1" type="ORF">RFI_03024</name>
</gene>
<reference evidence="1 2" key="1">
    <citation type="journal article" date="2013" name="Curr. Biol.">
        <title>The Genome of the Foraminiferan Reticulomyxa filosa.</title>
        <authorList>
            <person name="Glockner G."/>
            <person name="Hulsmann N."/>
            <person name="Schleicher M."/>
            <person name="Noegel A.A."/>
            <person name="Eichinger L."/>
            <person name="Gallinger C."/>
            <person name="Pawlowski J."/>
            <person name="Sierra R."/>
            <person name="Euteneuer U."/>
            <person name="Pillet L."/>
            <person name="Moustafa A."/>
            <person name="Platzer M."/>
            <person name="Groth M."/>
            <person name="Szafranski K."/>
            <person name="Schliwa M."/>
        </authorList>
    </citation>
    <scope>NUCLEOTIDE SEQUENCE [LARGE SCALE GENOMIC DNA]</scope>
</reference>
<protein>
    <submittedName>
        <fullName evidence="1">Uncharacterized protein</fullName>
    </submittedName>
</protein>
<evidence type="ECO:0000313" key="2">
    <source>
        <dbReference type="Proteomes" id="UP000023152"/>
    </source>
</evidence>
<dbReference type="Proteomes" id="UP000023152">
    <property type="component" value="Unassembled WGS sequence"/>
</dbReference>
<name>X6P6B9_RETFI</name>
<sequence length="163" mass="18844">MPDSGLTDEIAKKAKSQSSAFKLYCIAQVCNKTKKRILMKSYLKMYGRKYVSSTTILVYEYANDRRTKYASIADWQIAKRQNADTRMVQTNANHPSDSLQCDVIRKVRENFGIKLTRKKDAFLMKKAQVIPINQKKNNKKKQSNGICSKQRIILMLMLPKDKD</sequence>
<organism evidence="1 2">
    <name type="scientific">Reticulomyxa filosa</name>
    <dbReference type="NCBI Taxonomy" id="46433"/>
    <lineage>
        <taxon>Eukaryota</taxon>
        <taxon>Sar</taxon>
        <taxon>Rhizaria</taxon>
        <taxon>Retaria</taxon>
        <taxon>Foraminifera</taxon>
        <taxon>Monothalamids</taxon>
        <taxon>Reticulomyxidae</taxon>
        <taxon>Reticulomyxa</taxon>
    </lineage>
</organism>
<comment type="caution">
    <text evidence="1">The sequence shown here is derived from an EMBL/GenBank/DDBJ whole genome shotgun (WGS) entry which is preliminary data.</text>
</comment>
<accession>X6P6B9</accession>
<dbReference type="AlphaFoldDB" id="X6P6B9"/>
<keyword evidence="2" id="KW-1185">Reference proteome</keyword>